<feature type="region of interest" description="Disordered" evidence="1">
    <location>
        <begin position="133"/>
        <end position="190"/>
    </location>
</feature>
<dbReference type="SMART" id="SM00731">
    <property type="entry name" value="SprT"/>
    <property type="match status" value="1"/>
</dbReference>
<feature type="compositionally biased region" description="Polar residues" evidence="1">
    <location>
        <begin position="176"/>
        <end position="186"/>
    </location>
</feature>
<proteinExistence type="predicted"/>
<keyword evidence="4" id="KW-1185">Reference proteome</keyword>
<feature type="region of interest" description="Disordered" evidence="1">
    <location>
        <begin position="569"/>
        <end position="613"/>
    </location>
</feature>
<dbReference type="PANTHER" id="PTHR23099:SF0">
    <property type="entry name" value="GERM CELL NUCLEAR ACIDIC PROTEIN"/>
    <property type="match status" value="1"/>
</dbReference>
<dbReference type="GO" id="GO:0005634">
    <property type="term" value="C:nucleus"/>
    <property type="evidence" value="ECO:0007669"/>
    <property type="project" value="TreeGrafter"/>
</dbReference>
<protein>
    <recommendedName>
        <fullName evidence="2">SprT-like domain-containing protein</fullName>
    </recommendedName>
</protein>
<name>A0A1Q3EPT0_LENED</name>
<evidence type="ECO:0000313" key="4">
    <source>
        <dbReference type="Proteomes" id="UP000188533"/>
    </source>
</evidence>
<gene>
    <name evidence="3" type="ORF">LENED_011342</name>
</gene>
<feature type="compositionally biased region" description="Polar residues" evidence="1">
    <location>
        <begin position="596"/>
        <end position="607"/>
    </location>
</feature>
<sequence length="649" mass="72054">MGYVQSEDGLQLDGEARKQLWGGEVVGLNPNIRVYRYSKGQFFDQHYDDSNNVTVRSGQTDIPAHTTWTLLLYLTSPATGCLGGETVFYPDPAIKKTPSPQPVIVNLEVGLALLHRHGAECMLHEGREVVAGENRSTGKTVQDLRLSGSAQVNKRGNSDINSEIVPDSEEERCQHSESTASKASRSGKNEVVIISSDSEGDEEGQPTDDYSFTVNMPGSWPAVDAQNDHVSFAAGTAKRNSPYPRIAKISRKYRPSRRVIESSDSEIAKDNVNEIIELTDSDEDSPSNFSSRSPFKPTHIFRSPKIPLYADSDHSDSSSPSPLHDEGILVLDDSRNRRKPFLLRNDREEGCSTSLTPQRVVAGRINVAVDVRLTPASAAAMSSSKRQPRMGKKAEATAKLERLKTYALNRFADLNEKVFDNKIPDTTKIEWNCRFTTTAGKASYRRDREGVTHSKIELAIKILDEEQRIDRTLSHEMCHLASWIISEKIDEYHGPIFKGWAAKVERICPGIVVSTTHDYEIKHPWNWKCDFCSYTYGRFTKSIKTEVQGCGACKQGRLIPLFEQPVKRARNPGTPRISRMAASKPRDSPSALARSASPTKLSTTGSSDDGREVVCVHGSESEFEQEDEQVEFDPLDSLVTKMASTNLSA</sequence>
<organism evidence="3 4">
    <name type="scientific">Lentinula edodes</name>
    <name type="common">Shiitake mushroom</name>
    <name type="synonym">Lentinus edodes</name>
    <dbReference type="NCBI Taxonomy" id="5353"/>
    <lineage>
        <taxon>Eukaryota</taxon>
        <taxon>Fungi</taxon>
        <taxon>Dikarya</taxon>
        <taxon>Basidiomycota</taxon>
        <taxon>Agaricomycotina</taxon>
        <taxon>Agaricomycetes</taxon>
        <taxon>Agaricomycetidae</taxon>
        <taxon>Agaricales</taxon>
        <taxon>Marasmiineae</taxon>
        <taxon>Omphalotaceae</taxon>
        <taxon>Lentinula</taxon>
    </lineage>
</organism>
<comment type="caution">
    <text evidence="3">The sequence shown here is derived from an EMBL/GenBank/DDBJ whole genome shotgun (WGS) entry which is preliminary data.</text>
</comment>
<dbReference type="GO" id="GO:0006950">
    <property type="term" value="P:response to stress"/>
    <property type="evidence" value="ECO:0007669"/>
    <property type="project" value="UniProtKB-ARBA"/>
</dbReference>
<feature type="region of interest" description="Disordered" evidence="1">
    <location>
        <begin position="279"/>
        <end position="298"/>
    </location>
</feature>
<dbReference type="InterPro" id="IPR006640">
    <property type="entry name" value="SprT-like_domain"/>
</dbReference>
<feature type="compositionally biased region" description="Polar residues" evidence="1">
    <location>
        <begin position="148"/>
        <end position="161"/>
    </location>
</feature>
<evidence type="ECO:0000259" key="2">
    <source>
        <dbReference type="SMART" id="SM00731"/>
    </source>
</evidence>
<dbReference type="Gene3D" id="2.60.120.620">
    <property type="entry name" value="q2cbj1_9rhob like domain"/>
    <property type="match status" value="1"/>
</dbReference>
<reference evidence="3 4" key="2">
    <citation type="submission" date="2017-02" db="EMBL/GenBank/DDBJ databases">
        <title>A genome survey and senescence transcriptome analysis in Lentinula edodes.</title>
        <authorList>
            <person name="Sakamoto Y."/>
            <person name="Nakade K."/>
            <person name="Sato S."/>
            <person name="Yoshida Y."/>
            <person name="Miyazaki K."/>
            <person name="Natsume S."/>
            <person name="Konno N."/>
        </authorList>
    </citation>
    <scope>NUCLEOTIDE SEQUENCE [LARGE SCALE GENOMIC DNA]</scope>
    <source>
        <strain evidence="3 4">NBRC 111202</strain>
    </source>
</reference>
<dbReference type="Pfam" id="PF10263">
    <property type="entry name" value="SprT-like"/>
    <property type="match status" value="1"/>
</dbReference>
<feature type="region of interest" description="Disordered" evidence="1">
    <location>
        <begin position="307"/>
        <end position="327"/>
    </location>
</feature>
<dbReference type="EMBL" id="BDGU01001041">
    <property type="protein sequence ID" value="GAW09207.1"/>
    <property type="molecule type" value="Genomic_DNA"/>
</dbReference>
<evidence type="ECO:0000313" key="3">
    <source>
        <dbReference type="EMBL" id="GAW09207.1"/>
    </source>
</evidence>
<evidence type="ECO:0000256" key="1">
    <source>
        <dbReference type="SAM" id="MobiDB-lite"/>
    </source>
</evidence>
<dbReference type="AlphaFoldDB" id="A0A1Q3EPT0"/>
<dbReference type="STRING" id="5353.A0A1Q3EPT0"/>
<dbReference type="Proteomes" id="UP000188533">
    <property type="component" value="Unassembled WGS sequence"/>
</dbReference>
<feature type="domain" description="SprT-like" evidence="2">
    <location>
        <begin position="408"/>
        <end position="561"/>
    </location>
</feature>
<reference evidence="3 4" key="1">
    <citation type="submission" date="2016-08" db="EMBL/GenBank/DDBJ databases">
        <authorList>
            <consortium name="Lentinula edodes genome sequencing consortium"/>
            <person name="Sakamoto Y."/>
            <person name="Nakade K."/>
            <person name="Sato S."/>
            <person name="Yoshida Y."/>
            <person name="Miyazaki K."/>
            <person name="Natsume S."/>
            <person name="Konno N."/>
        </authorList>
    </citation>
    <scope>NUCLEOTIDE SEQUENCE [LARGE SCALE GENOMIC DNA]</scope>
    <source>
        <strain evidence="3 4">NBRC 111202</strain>
    </source>
</reference>
<dbReference type="PANTHER" id="PTHR23099">
    <property type="entry name" value="TRANSCRIPTIONAL REGULATOR"/>
    <property type="match status" value="1"/>
</dbReference>
<accession>A0A1Q3EPT0</accession>